<keyword evidence="3" id="KW-1185">Reference proteome</keyword>
<dbReference type="InterPro" id="IPR036388">
    <property type="entry name" value="WH-like_DNA-bd_sf"/>
</dbReference>
<dbReference type="RefSeq" id="WP_344243680.1">
    <property type="nucleotide sequence ID" value="NZ_BAAAHH010000025.1"/>
</dbReference>
<dbReference type="Gene3D" id="1.10.10.10">
    <property type="entry name" value="Winged helix-like DNA-binding domain superfamily/Winged helix DNA-binding domain"/>
    <property type="match status" value="1"/>
</dbReference>
<evidence type="ECO:0000313" key="2">
    <source>
        <dbReference type="EMBL" id="GAA0961045.1"/>
    </source>
</evidence>
<gene>
    <name evidence="2" type="ORF">GCM10009550_53050</name>
</gene>
<feature type="domain" description="HTH luxR-type" evidence="1">
    <location>
        <begin position="275"/>
        <end position="332"/>
    </location>
</feature>
<organism evidence="2 3">
    <name type="scientific">Actinocorallia libanotica</name>
    <dbReference type="NCBI Taxonomy" id="46162"/>
    <lineage>
        <taxon>Bacteria</taxon>
        <taxon>Bacillati</taxon>
        <taxon>Actinomycetota</taxon>
        <taxon>Actinomycetes</taxon>
        <taxon>Streptosporangiales</taxon>
        <taxon>Thermomonosporaceae</taxon>
        <taxon>Actinocorallia</taxon>
    </lineage>
</organism>
<protein>
    <recommendedName>
        <fullName evidence="1">HTH luxR-type domain-containing protein</fullName>
    </recommendedName>
</protein>
<dbReference type="InterPro" id="IPR016032">
    <property type="entry name" value="Sig_transdc_resp-reg_C-effctor"/>
</dbReference>
<dbReference type="SUPFAM" id="SSF55781">
    <property type="entry name" value="GAF domain-like"/>
    <property type="match status" value="1"/>
</dbReference>
<comment type="caution">
    <text evidence="2">The sequence shown here is derived from an EMBL/GenBank/DDBJ whole genome shotgun (WGS) entry which is preliminary data.</text>
</comment>
<sequence>MRSDLAAFEQRLAVRHTVPDVLKATCSHLLDRVPADVWCSVLLDPATLLDTGGHVEKGFPREYLMKIFEIEHFAGDEPGGLRDLAAGTATTRLLSRSMGGRLEDSAYYRTILRPQGLGDELRLVLRDGPYMWGVLVWCRAEGGPPFTPAEEEIAARLAAPAADALRRALLLNGVDTGTDAPGRLITGVDGTIRSASPTALAWLDVLAGDPEQNRQLQGTIDAALFSGTARSVIPVRDGGSLSVHAWSVHLDGEQTVAVSLGPTPSTTPRALILAPYDLTEQEEEVAWHTLRGHSPEHIAEHLSRAPEAVAERLENVLRKSGLDNRQAFVADVLCRHYLPFFGRGPLSTDGRRLPEAAG</sequence>
<reference evidence="2 3" key="1">
    <citation type="journal article" date="2019" name="Int. J. Syst. Evol. Microbiol.">
        <title>The Global Catalogue of Microorganisms (GCM) 10K type strain sequencing project: providing services to taxonomists for standard genome sequencing and annotation.</title>
        <authorList>
            <consortium name="The Broad Institute Genomics Platform"/>
            <consortium name="The Broad Institute Genome Sequencing Center for Infectious Disease"/>
            <person name="Wu L."/>
            <person name="Ma J."/>
        </authorList>
    </citation>
    <scope>NUCLEOTIDE SEQUENCE [LARGE SCALE GENOMIC DNA]</scope>
    <source>
        <strain evidence="2 3">JCM 10696</strain>
    </source>
</reference>
<evidence type="ECO:0000259" key="1">
    <source>
        <dbReference type="SMART" id="SM00421"/>
    </source>
</evidence>
<accession>A0ABN1RPA2</accession>
<proteinExistence type="predicted"/>
<name>A0ABN1RPA2_9ACTN</name>
<dbReference type="SMART" id="SM00421">
    <property type="entry name" value="HTH_LUXR"/>
    <property type="match status" value="1"/>
</dbReference>
<evidence type="ECO:0000313" key="3">
    <source>
        <dbReference type="Proteomes" id="UP001500665"/>
    </source>
</evidence>
<dbReference type="Proteomes" id="UP001500665">
    <property type="component" value="Unassembled WGS sequence"/>
</dbReference>
<dbReference type="SUPFAM" id="SSF46894">
    <property type="entry name" value="C-terminal effector domain of the bipartite response regulators"/>
    <property type="match status" value="1"/>
</dbReference>
<dbReference type="InterPro" id="IPR000792">
    <property type="entry name" value="Tscrpt_reg_LuxR_C"/>
</dbReference>
<dbReference type="EMBL" id="BAAAHH010000025">
    <property type="protein sequence ID" value="GAA0961045.1"/>
    <property type="molecule type" value="Genomic_DNA"/>
</dbReference>